<name>A0ACC0LTN4_RHOML</name>
<comment type="caution">
    <text evidence="1">The sequence shown here is derived from an EMBL/GenBank/DDBJ whole genome shotgun (WGS) entry which is preliminary data.</text>
</comment>
<dbReference type="EMBL" id="CM046398">
    <property type="protein sequence ID" value="KAI8531871.1"/>
    <property type="molecule type" value="Genomic_DNA"/>
</dbReference>
<evidence type="ECO:0000313" key="2">
    <source>
        <dbReference type="Proteomes" id="UP001062846"/>
    </source>
</evidence>
<organism evidence="1 2">
    <name type="scientific">Rhododendron molle</name>
    <name type="common">Chinese azalea</name>
    <name type="synonym">Azalea mollis</name>
    <dbReference type="NCBI Taxonomy" id="49168"/>
    <lineage>
        <taxon>Eukaryota</taxon>
        <taxon>Viridiplantae</taxon>
        <taxon>Streptophyta</taxon>
        <taxon>Embryophyta</taxon>
        <taxon>Tracheophyta</taxon>
        <taxon>Spermatophyta</taxon>
        <taxon>Magnoliopsida</taxon>
        <taxon>eudicotyledons</taxon>
        <taxon>Gunneridae</taxon>
        <taxon>Pentapetalae</taxon>
        <taxon>asterids</taxon>
        <taxon>Ericales</taxon>
        <taxon>Ericaceae</taxon>
        <taxon>Ericoideae</taxon>
        <taxon>Rhodoreae</taxon>
        <taxon>Rhododendron</taxon>
    </lineage>
</organism>
<gene>
    <name evidence="1" type="ORF">RHMOL_Rhmol11G0169500</name>
</gene>
<dbReference type="Proteomes" id="UP001062846">
    <property type="component" value="Chromosome 11"/>
</dbReference>
<sequence>MTKVSLNLTEGTDAVGRGDLIGTKLIRLGLNVCNVYIGYENETMLIFWGPKR</sequence>
<evidence type="ECO:0000313" key="1">
    <source>
        <dbReference type="EMBL" id="KAI8531871.1"/>
    </source>
</evidence>
<proteinExistence type="predicted"/>
<accession>A0ACC0LTN4</accession>
<protein>
    <submittedName>
        <fullName evidence="1">Uncharacterized protein</fullName>
    </submittedName>
</protein>
<reference evidence="1" key="1">
    <citation type="submission" date="2022-02" db="EMBL/GenBank/DDBJ databases">
        <title>Plant Genome Project.</title>
        <authorList>
            <person name="Zhang R.-G."/>
        </authorList>
    </citation>
    <scope>NUCLEOTIDE SEQUENCE</scope>
    <source>
        <strain evidence="1">AT1</strain>
    </source>
</reference>
<keyword evidence="2" id="KW-1185">Reference proteome</keyword>